<organism evidence="1 2">
    <name type="scientific">Adineta steineri</name>
    <dbReference type="NCBI Taxonomy" id="433720"/>
    <lineage>
        <taxon>Eukaryota</taxon>
        <taxon>Metazoa</taxon>
        <taxon>Spiralia</taxon>
        <taxon>Gnathifera</taxon>
        <taxon>Rotifera</taxon>
        <taxon>Eurotatoria</taxon>
        <taxon>Bdelloidea</taxon>
        <taxon>Adinetida</taxon>
        <taxon>Adinetidae</taxon>
        <taxon>Adineta</taxon>
    </lineage>
</organism>
<gene>
    <name evidence="1" type="ORF">KXQ929_LOCUS47644</name>
</gene>
<evidence type="ECO:0000313" key="2">
    <source>
        <dbReference type="Proteomes" id="UP000663868"/>
    </source>
</evidence>
<proteinExistence type="predicted"/>
<evidence type="ECO:0000313" key="1">
    <source>
        <dbReference type="EMBL" id="CAF4339791.1"/>
    </source>
</evidence>
<protein>
    <submittedName>
        <fullName evidence="1">Uncharacterized protein</fullName>
    </submittedName>
</protein>
<dbReference type="Proteomes" id="UP000663868">
    <property type="component" value="Unassembled WGS sequence"/>
</dbReference>
<accession>A0A820KGW8</accession>
<name>A0A820KGW8_9BILA</name>
<comment type="caution">
    <text evidence="1">The sequence shown here is derived from an EMBL/GenBank/DDBJ whole genome shotgun (WGS) entry which is preliminary data.</text>
</comment>
<reference evidence="1" key="1">
    <citation type="submission" date="2021-02" db="EMBL/GenBank/DDBJ databases">
        <authorList>
            <person name="Nowell W R."/>
        </authorList>
    </citation>
    <scope>NUCLEOTIDE SEQUENCE</scope>
</reference>
<dbReference type="AlphaFoldDB" id="A0A820KGW8"/>
<dbReference type="EMBL" id="CAJOBB010017505">
    <property type="protein sequence ID" value="CAF4339791.1"/>
    <property type="molecule type" value="Genomic_DNA"/>
</dbReference>
<sequence>MEDILFLISFCRHMEYLNVEGVENMNIQSFLSDILNKMNQYHYEYLHTLCIYITTADNQMIKQLEQMIDDEKILLDCTIHRQLCNIYLKCK</sequence>